<evidence type="ECO:0000256" key="5">
    <source>
        <dbReference type="SAM" id="MobiDB-lite"/>
    </source>
</evidence>
<dbReference type="GO" id="GO:0007096">
    <property type="term" value="P:regulation of exit from mitosis"/>
    <property type="evidence" value="ECO:0007669"/>
    <property type="project" value="TreeGrafter"/>
</dbReference>
<feature type="region of interest" description="Disordered" evidence="5">
    <location>
        <begin position="1"/>
        <end position="49"/>
    </location>
</feature>
<gene>
    <name evidence="7" type="ORF">CPB84DRAFT_1776689</name>
</gene>
<evidence type="ECO:0000313" key="8">
    <source>
        <dbReference type="Proteomes" id="UP000724874"/>
    </source>
</evidence>
<keyword evidence="4 6" id="KW-0472">Membrane</keyword>
<feature type="compositionally biased region" description="Polar residues" evidence="5">
    <location>
        <begin position="12"/>
        <end position="32"/>
    </location>
</feature>
<sequence>MALRRFAHENRTMSSPRNIDSNGPQSSLTPRSRPSYGLHRSPADTPSISSSVPFDWEAARSMAPPPYATPSKSRGRKSLAVGTGTPTASRKAVVRKKGIIERIRNIPSNIAFELSLFPQNIPLPTPKTSARILGGAVHVVHFFILATHDNEDGWDSISGTKRSSWFDWSTPITLLFIAFSIFNVYNLCTRTRSYKFHRRNEPLASPHAKFVVTSLDLEPLQRPTFKQRVRADLWYSFSYFWRFLFGLQPPKRTPPPKEKTSRVQELEVWEPSEMELELFGIYSPAHALLWISMGSSNWLYSVLIMVLMGLQLNALTHAFIQLLKDKQILASETMKEYNDVFVYPRVNPIRRDVAVMTHQSEVVSVWEE</sequence>
<evidence type="ECO:0000256" key="3">
    <source>
        <dbReference type="ARBA" id="ARBA00022989"/>
    </source>
</evidence>
<name>A0A9P5NS74_GYMJU</name>
<keyword evidence="3 6" id="KW-1133">Transmembrane helix</keyword>
<evidence type="ECO:0000256" key="1">
    <source>
        <dbReference type="ARBA" id="ARBA00004127"/>
    </source>
</evidence>
<dbReference type="OrthoDB" id="3363151at2759"/>
<accession>A0A9P5NS74</accession>
<keyword evidence="2 6" id="KW-0812">Transmembrane</keyword>
<dbReference type="GO" id="GO:0043007">
    <property type="term" value="P:maintenance of rDNA"/>
    <property type="evidence" value="ECO:0007669"/>
    <property type="project" value="TreeGrafter"/>
</dbReference>
<dbReference type="PANTHER" id="PTHR28293">
    <property type="entry name" value="NUCLEAR RIM PROTEIN 1"/>
    <property type="match status" value="1"/>
</dbReference>
<evidence type="ECO:0000256" key="2">
    <source>
        <dbReference type="ARBA" id="ARBA00022692"/>
    </source>
</evidence>
<feature type="region of interest" description="Disordered" evidence="5">
    <location>
        <begin position="63"/>
        <end position="85"/>
    </location>
</feature>
<feature type="transmembrane region" description="Helical" evidence="6">
    <location>
        <begin position="168"/>
        <end position="188"/>
    </location>
</feature>
<keyword evidence="8" id="KW-1185">Reference proteome</keyword>
<comment type="subcellular location">
    <subcellularLocation>
        <location evidence="1">Endomembrane system</location>
        <topology evidence="1">Multi-pass membrane protein</topology>
    </subcellularLocation>
</comment>
<dbReference type="GO" id="GO:0012505">
    <property type="term" value="C:endomembrane system"/>
    <property type="evidence" value="ECO:0007669"/>
    <property type="project" value="UniProtKB-SubCell"/>
</dbReference>
<organism evidence="7 8">
    <name type="scientific">Gymnopilus junonius</name>
    <name type="common">Spectacular rustgill mushroom</name>
    <name type="synonym">Gymnopilus spectabilis subsp. junonius</name>
    <dbReference type="NCBI Taxonomy" id="109634"/>
    <lineage>
        <taxon>Eukaryota</taxon>
        <taxon>Fungi</taxon>
        <taxon>Dikarya</taxon>
        <taxon>Basidiomycota</taxon>
        <taxon>Agaricomycotina</taxon>
        <taxon>Agaricomycetes</taxon>
        <taxon>Agaricomycetidae</taxon>
        <taxon>Agaricales</taxon>
        <taxon>Agaricineae</taxon>
        <taxon>Hymenogastraceae</taxon>
        <taxon>Gymnopilus</taxon>
    </lineage>
</organism>
<evidence type="ECO:0000256" key="6">
    <source>
        <dbReference type="SAM" id="Phobius"/>
    </source>
</evidence>
<comment type="caution">
    <text evidence="7">The sequence shown here is derived from an EMBL/GenBank/DDBJ whole genome shotgun (WGS) entry which is preliminary data.</text>
</comment>
<evidence type="ECO:0000313" key="7">
    <source>
        <dbReference type="EMBL" id="KAF8902131.1"/>
    </source>
</evidence>
<reference evidence="7" key="1">
    <citation type="submission" date="2020-11" db="EMBL/GenBank/DDBJ databases">
        <authorList>
            <consortium name="DOE Joint Genome Institute"/>
            <person name="Ahrendt S."/>
            <person name="Riley R."/>
            <person name="Andreopoulos W."/>
            <person name="LaButti K."/>
            <person name="Pangilinan J."/>
            <person name="Ruiz-duenas F.J."/>
            <person name="Barrasa J.M."/>
            <person name="Sanchez-Garcia M."/>
            <person name="Camarero S."/>
            <person name="Miyauchi S."/>
            <person name="Serrano A."/>
            <person name="Linde D."/>
            <person name="Babiker R."/>
            <person name="Drula E."/>
            <person name="Ayuso-Fernandez I."/>
            <person name="Pacheco R."/>
            <person name="Padilla G."/>
            <person name="Ferreira P."/>
            <person name="Barriuso J."/>
            <person name="Kellner H."/>
            <person name="Castanera R."/>
            <person name="Alfaro M."/>
            <person name="Ramirez L."/>
            <person name="Pisabarro A.G."/>
            <person name="Kuo A."/>
            <person name="Tritt A."/>
            <person name="Lipzen A."/>
            <person name="He G."/>
            <person name="Yan M."/>
            <person name="Ng V."/>
            <person name="Cullen D."/>
            <person name="Martin F."/>
            <person name="Rosso M.-N."/>
            <person name="Henrissat B."/>
            <person name="Hibbett D."/>
            <person name="Martinez A.T."/>
            <person name="Grigoriev I.V."/>
        </authorList>
    </citation>
    <scope>NUCLEOTIDE SEQUENCE</scope>
    <source>
        <strain evidence="7">AH 44721</strain>
    </source>
</reference>
<protein>
    <submittedName>
        <fullName evidence="7">Uncharacterized protein</fullName>
    </submittedName>
</protein>
<dbReference type="AlphaFoldDB" id="A0A9P5NS74"/>
<feature type="compositionally biased region" description="Basic and acidic residues" evidence="5">
    <location>
        <begin position="1"/>
        <end position="11"/>
    </location>
</feature>
<feature type="transmembrane region" description="Helical" evidence="6">
    <location>
        <begin position="298"/>
        <end position="320"/>
    </location>
</feature>
<dbReference type="EMBL" id="JADNYJ010000038">
    <property type="protein sequence ID" value="KAF8902131.1"/>
    <property type="molecule type" value="Genomic_DNA"/>
</dbReference>
<evidence type="ECO:0000256" key="4">
    <source>
        <dbReference type="ARBA" id="ARBA00023136"/>
    </source>
</evidence>
<dbReference type="Pfam" id="PF10332">
    <property type="entry name" value="DUF2418"/>
    <property type="match status" value="1"/>
</dbReference>
<proteinExistence type="predicted"/>
<dbReference type="Proteomes" id="UP000724874">
    <property type="component" value="Unassembled WGS sequence"/>
</dbReference>
<dbReference type="PANTHER" id="PTHR28293:SF1">
    <property type="entry name" value="NUCLEAR RIM PROTEIN 1"/>
    <property type="match status" value="1"/>
</dbReference>
<dbReference type="InterPro" id="IPR018819">
    <property type="entry name" value="Nur1/Mug154"/>
</dbReference>